<evidence type="ECO:0000256" key="7">
    <source>
        <dbReference type="ARBA" id="ARBA00023049"/>
    </source>
</evidence>
<keyword evidence="7" id="KW-0482">Metalloprotease</keyword>
<dbReference type="PANTHER" id="PTHR11533">
    <property type="entry name" value="PROTEASE M1 ZINC METALLOPROTEASE"/>
    <property type="match status" value="1"/>
</dbReference>
<gene>
    <name evidence="10" type="ORF">ANCCAN_13826</name>
</gene>
<evidence type="ECO:0000256" key="8">
    <source>
        <dbReference type="SAM" id="MobiDB-lite"/>
    </source>
</evidence>
<evidence type="ECO:0000313" key="10">
    <source>
        <dbReference type="EMBL" id="RCN40227.1"/>
    </source>
</evidence>
<dbReference type="PANTHER" id="PTHR11533:SF299">
    <property type="entry name" value="AMINOPEPTIDASE"/>
    <property type="match status" value="1"/>
</dbReference>
<proteinExistence type="inferred from homology"/>
<protein>
    <recommendedName>
        <fullName evidence="9">Peptidase M1 membrane alanine aminopeptidase domain-containing protein</fullName>
    </recommendedName>
</protein>
<dbReference type="GO" id="GO:0008270">
    <property type="term" value="F:zinc ion binding"/>
    <property type="evidence" value="ECO:0007669"/>
    <property type="project" value="InterPro"/>
</dbReference>
<dbReference type="Proteomes" id="UP000252519">
    <property type="component" value="Unassembled WGS sequence"/>
</dbReference>
<dbReference type="GO" id="GO:0005615">
    <property type="term" value="C:extracellular space"/>
    <property type="evidence" value="ECO:0007669"/>
    <property type="project" value="TreeGrafter"/>
</dbReference>
<evidence type="ECO:0000256" key="6">
    <source>
        <dbReference type="ARBA" id="ARBA00022833"/>
    </source>
</evidence>
<evidence type="ECO:0000313" key="11">
    <source>
        <dbReference type="Proteomes" id="UP000252519"/>
    </source>
</evidence>
<keyword evidence="11" id="KW-1185">Reference proteome</keyword>
<dbReference type="EMBL" id="JOJR01000296">
    <property type="protein sequence ID" value="RCN40227.1"/>
    <property type="molecule type" value="Genomic_DNA"/>
</dbReference>
<evidence type="ECO:0000256" key="5">
    <source>
        <dbReference type="ARBA" id="ARBA00022801"/>
    </source>
</evidence>
<dbReference type="AlphaFoldDB" id="A0A368GBS1"/>
<dbReference type="GO" id="GO:0043171">
    <property type="term" value="P:peptide catabolic process"/>
    <property type="evidence" value="ECO:0007669"/>
    <property type="project" value="TreeGrafter"/>
</dbReference>
<dbReference type="PRINTS" id="PR00756">
    <property type="entry name" value="ALADIPTASE"/>
</dbReference>
<dbReference type="InterPro" id="IPR050344">
    <property type="entry name" value="Peptidase_M1_aminopeptidases"/>
</dbReference>
<dbReference type="STRING" id="29170.A0A368GBS1"/>
<keyword evidence="6" id="KW-0862">Zinc</keyword>
<comment type="caution">
    <text evidence="10">The sequence shown here is derived from an EMBL/GenBank/DDBJ whole genome shotgun (WGS) entry which is preliminary data.</text>
</comment>
<keyword evidence="5" id="KW-0378">Hydrolase</keyword>
<dbReference type="Pfam" id="PF01433">
    <property type="entry name" value="Peptidase_M1"/>
    <property type="match status" value="2"/>
</dbReference>
<dbReference type="Gene3D" id="2.60.40.1910">
    <property type="match status" value="1"/>
</dbReference>
<name>A0A368GBS1_ANCCA</name>
<keyword evidence="3" id="KW-0645">Protease</keyword>
<dbReference type="GO" id="GO:0005737">
    <property type="term" value="C:cytoplasm"/>
    <property type="evidence" value="ECO:0007669"/>
    <property type="project" value="TreeGrafter"/>
</dbReference>
<keyword evidence="4" id="KW-0479">Metal-binding</keyword>
<evidence type="ECO:0000256" key="3">
    <source>
        <dbReference type="ARBA" id="ARBA00022670"/>
    </source>
</evidence>
<evidence type="ECO:0000256" key="2">
    <source>
        <dbReference type="ARBA" id="ARBA00010136"/>
    </source>
</evidence>
<dbReference type="InterPro" id="IPR014782">
    <property type="entry name" value="Peptidase_M1_dom"/>
</dbReference>
<dbReference type="GO" id="GO:0042277">
    <property type="term" value="F:peptide binding"/>
    <property type="evidence" value="ECO:0007669"/>
    <property type="project" value="TreeGrafter"/>
</dbReference>
<evidence type="ECO:0000256" key="1">
    <source>
        <dbReference type="ARBA" id="ARBA00001947"/>
    </source>
</evidence>
<reference evidence="10 11" key="1">
    <citation type="submission" date="2014-10" db="EMBL/GenBank/DDBJ databases">
        <title>Draft genome of the hookworm Ancylostoma caninum.</title>
        <authorList>
            <person name="Mitreva M."/>
        </authorList>
    </citation>
    <scope>NUCLEOTIDE SEQUENCE [LARGE SCALE GENOMIC DNA]</scope>
    <source>
        <strain evidence="10 11">Baltimore</strain>
    </source>
</reference>
<dbReference type="GO" id="GO:0006508">
    <property type="term" value="P:proteolysis"/>
    <property type="evidence" value="ECO:0007669"/>
    <property type="project" value="UniProtKB-KW"/>
</dbReference>
<sequence>MENWGLVTFRDSTLLYSEESGSALVKEQIALIICHEVAHQWFGNLVTMDWWNDLWLNEGFANYMEFKCVDRLFPDWNIVRELDPFCGTNAAVTYFQMTRFYAENIAYSQEVDGLRSSRAVSMLTPNNTNIMGLFDAISYHKVPILKQFCAHLGKNRLFKAAAIIRMLQSLSGERNFQRALVQYLSKYAYGNAKGSQLWKIVEKYATLPYGVSIPSMADSYITQMGYPMIYATLSRNEVTIHNQTRFFYEDGAEDDVEWPIPLHYRTSSQAEPKLQWMKPDNRKGRPFPAL</sequence>
<organism evidence="10 11">
    <name type="scientific">Ancylostoma caninum</name>
    <name type="common">Dog hookworm</name>
    <dbReference type="NCBI Taxonomy" id="29170"/>
    <lineage>
        <taxon>Eukaryota</taxon>
        <taxon>Metazoa</taxon>
        <taxon>Ecdysozoa</taxon>
        <taxon>Nematoda</taxon>
        <taxon>Chromadorea</taxon>
        <taxon>Rhabditida</taxon>
        <taxon>Rhabditina</taxon>
        <taxon>Rhabditomorpha</taxon>
        <taxon>Strongyloidea</taxon>
        <taxon>Ancylostomatidae</taxon>
        <taxon>Ancylostomatinae</taxon>
        <taxon>Ancylostoma</taxon>
    </lineage>
</organism>
<feature type="domain" description="Peptidase M1 membrane alanine aminopeptidase" evidence="9">
    <location>
        <begin position="159"/>
        <end position="219"/>
    </location>
</feature>
<dbReference type="OrthoDB" id="5850968at2759"/>
<accession>A0A368GBS1</accession>
<evidence type="ECO:0000259" key="9">
    <source>
        <dbReference type="Pfam" id="PF01433"/>
    </source>
</evidence>
<dbReference type="GO" id="GO:0016020">
    <property type="term" value="C:membrane"/>
    <property type="evidence" value="ECO:0007669"/>
    <property type="project" value="TreeGrafter"/>
</dbReference>
<dbReference type="SUPFAM" id="SSF55486">
    <property type="entry name" value="Metalloproteases ('zincins'), catalytic domain"/>
    <property type="match status" value="1"/>
</dbReference>
<dbReference type="InterPro" id="IPR001930">
    <property type="entry name" value="Peptidase_M1"/>
</dbReference>
<dbReference type="GO" id="GO:0070006">
    <property type="term" value="F:metalloaminopeptidase activity"/>
    <property type="evidence" value="ECO:0007669"/>
    <property type="project" value="TreeGrafter"/>
</dbReference>
<feature type="region of interest" description="Disordered" evidence="8">
    <location>
        <begin position="271"/>
        <end position="290"/>
    </location>
</feature>
<feature type="domain" description="Peptidase M1 membrane alanine aminopeptidase" evidence="9">
    <location>
        <begin position="1"/>
        <end position="156"/>
    </location>
</feature>
<comment type="similarity">
    <text evidence="2">Belongs to the peptidase M1 family.</text>
</comment>
<dbReference type="Gene3D" id="1.10.390.10">
    <property type="entry name" value="Neutral Protease Domain 2"/>
    <property type="match status" value="1"/>
</dbReference>
<comment type="cofactor">
    <cofactor evidence="1">
        <name>Zn(2+)</name>
        <dbReference type="ChEBI" id="CHEBI:29105"/>
    </cofactor>
</comment>
<dbReference type="InterPro" id="IPR027268">
    <property type="entry name" value="Peptidase_M4/M1_CTD_sf"/>
</dbReference>
<evidence type="ECO:0000256" key="4">
    <source>
        <dbReference type="ARBA" id="ARBA00022723"/>
    </source>
</evidence>